<gene>
    <name evidence="2" type="ORF">B0T10DRAFT_249674</name>
</gene>
<keyword evidence="3" id="KW-1185">Reference proteome</keyword>
<organism evidence="2 3">
    <name type="scientific">Thelonectria olida</name>
    <dbReference type="NCBI Taxonomy" id="1576542"/>
    <lineage>
        <taxon>Eukaryota</taxon>
        <taxon>Fungi</taxon>
        <taxon>Dikarya</taxon>
        <taxon>Ascomycota</taxon>
        <taxon>Pezizomycotina</taxon>
        <taxon>Sordariomycetes</taxon>
        <taxon>Hypocreomycetidae</taxon>
        <taxon>Hypocreales</taxon>
        <taxon>Nectriaceae</taxon>
        <taxon>Thelonectria</taxon>
    </lineage>
</organism>
<evidence type="ECO:0000313" key="3">
    <source>
        <dbReference type="Proteomes" id="UP000777438"/>
    </source>
</evidence>
<dbReference type="Proteomes" id="UP000777438">
    <property type="component" value="Unassembled WGS sequence"/>
</dbReference>
<protein>
    <recommendedName>
        <fullName evidence="4">Class I SAM-dependent methyltransferase</fullName>
    </recommendedName>
</protein>
<proteinExistence type="predicted"/>
<comment type="caution">
    <text evidence="2">The sequence shown here is derived from an EMBL/GenBank/DDBJ whole genome shotgun (WGS) entry which is preliminary data.</text>
</comment>
<keyword evidence="1" id="KW-0472">Membrane</keyword>
<dbReference type="EMBL" id="JAGPYM010000005">
    <property type="protein sequence ID" value="KAH6894326.1"/>
    <property type="molecule type" value="Genomic_DNA"/>
</dbReference>
<evidence type="ECO:0000256" key="1">
    <source>
        <dbReference type="SAM" id="Phobius"/>
    </source>
</evidence>
<dbReference type="OrthoDB" id="2101715at2759"/>
<dbReference type="AlphaFoldDB" id="A0A9P8WAP8"/>
<keyword evidence="1" id="KW-1133">Transmembrane helix</keyword>
<feature type="transmembrane region" description="Helical" evidence="1">
    <location>
        <begin position="215"/>
        <end position="235"/>
    </location>
</feature>
<reference evidence="2 3" key="1">
    <citation type="journal article" date="2021" name="Nat. Commun.">
        <title>Genetic determinants of endophytism in the Arabidopsis root mycobiome.</title>
        <authorList>
            <person name="Mesny F."/>
            <person name="Miyauchi S."/>
            <person name="Thiergart T."/>
            <person name="Pickel B."/>
            <person name="Atanasova L."/>
            <person name="Karlsson M."/>
            <person name="Huettel B."/>
            <person name="Barry K.W."/>
            <person name="Haridas S."/>
            <person name="Chen C."/>
            <person name="Bauer D."/>
            <person name="Andreopoulos W."/>
            <person name="Pangilinan J."/>
            <person name="LaButti K."/>
            <person name="Riley R."/>
            <person name="Lipzen A."/>
            <person name="Clum A."/>
            <person name="Drula E."/>
            <person name="Henrissat B."/>
            <person name="Kohler A."/>
            <person name="Grigoriev I.V."/>
            <person name="Martin F.M."/>
            <person name="Hacquard S."/>
        </authorList>
    </citation>
    <scope>NUCLEOTIDE SEQUENCE [LARGE SCALE GENOMIC DNA]</scope>
    <source>
        <strain evidence="2 3">MPI-CAGE-CH-0241</strain>
    </source>
</reference>
<feature type="transmembrane region" description="Helical" evidence="1">
    <location>
        <begin position="186"/>
        <end position="209"/>
    </location>
</feature>
<sequence length="287" mass="32294">MAPLIPRMHLFEIDDQPWFPAFLRARVQDALTRAWNSQTPLQSMSPARIAANVLIDQFGDSLPDYTIIDFCAGGGGPTPSIERAVNTHLRSRKLDPVRFVLTDLHPNIESWEKVARKNPFITYETQGVDASAAPEHLVSRDDGKKTLRLFNLAFHHFDDPLATAILRDTVGTSQGFAIFELQDRSFASVVTLIMLGIGVLIEAPLRAWIWRSPATFIFSWLIPILPFVLVFDGYISALRTRTPDEVEALLRGCGANTSEWEIRSGSKRHLWPCGYLNWIVCKPVPRS</sequence>
<accession>A0A9P8WAP8</accession>
<evidence type="ECO:0000313" key="2">
    <source>
        <dbReference type="EMBL" id="KAH6894326.1"/>
    </source>
</evidence>
<keyword evidence="1" id="KW-0812">Transmembrane</keyword>
<evidence type="ECO:0008006" key="4">
    <source>
        <dbReference type="Google" id="ProtNLM"/>
    </source>
</evidence>
<name>A0A9P8WAP8_9HYPO</name>